<comment type="caution">
    <text evidence="1">The sequence shown here is derived from an EMBL/GenBank/DDBJ whole genome shotgun (WGS) entry which is preliminary data.</text>
</comment>
<organism evidence="1 2">
    <name type="scientific">Pedobacter cryoconitis</name>
    <dbReference type="NCBI Taxonomy" id="188932"/>
    <lineage>
        <taxon>Bacteria</taxon>
        <taxon>Pseudomonadati</taxon>
        <taxon>Bacteroidota</taxon>
        <taxon>Sphingobacteriia</taxon>
        <taxon>Sphingobacteriales</taxon>
        <taxon>Sphingobacteriaceae</taxon>
        <taxon>Pedobacter</taxon>
    </lineage>
</organism>
<reference evidence="1 2" key="1">
    <citation type="submission" date="2020-08" db="EMBL/GenBank/DDBJ databases">
        <title>Genomic Encyclopedia of Type Strains, Phase IV (KMG-V): Genome sequencing to study the core and pangenomes of soil and plant-associated prokaryotes.</title>
        <authorList>
            <person name="Whitman W."/>
        </authorList>
    </citation>
    <scope>NUCLEOTIDE SEQUENCE [LARGE SCALE GENOMIC DNA]</scope>
    <source>
        <strain evidence="1 2">MP7CTX6</strain>
    </source>
</reference>
<evidence type="ECO:0000313" key="2">
    <source>
        <dbReference type="Proteomes" id="UP000537718"/>
    </source>
</evidence>
<dbReference type="Proteomes" id="UP000537718">
    <property type="component" value="Unassembled WGS sequence"/>
</dbReference>
<accession>A0A7W8YUC3</accession>
<dbReference type="EMBL" id="JACHCF010000006">
    <property type="protein sequence ID" value="MBB5621763.1"/>
    <property type="molecule type" value="Genomic_DNA"/>
</dbReference>
<sequence length="47" mass="5243">MKGYQLVFLLLLGVNLAATGQEIKKRKLVFSDEFSVQGLPDSTKMDL</sequence>
<evidence type="ECO:0000313" key="1">
    <source>
        <dbReference type="EMBL" id="MBB5621763.1"/>
    </source>
</evidence>
<gene>
    <name evidence="1" type="ORF">HDE69_002826</name>
</gene>
<protein>
    <submittedName>
        <fullName evidence="1">Uncharacterized protein</fullName>
    </submittedName>
</protein>
<proteinExistence type="predicted"/>
<name>A0A7W8YUC3_9SPHI</name>
<dbReference type="AlphaFoldDB" id="A0A7W8YUC3"/>